<name>A0A5D3CQN4_CUCMM</name>
<reference evidence="2 3" key="1">
    <citation type="submission" date="2019-08" db="EMBL/GenBank/DDBJ databases">
        <title>Draft genome sequences of two oriental melons (Cucumis melo L. var makuwa).</title>
        <authorList>
            <person name="Kwon S.-Y."/>
        </authorList>
    </citation>
    <scope>NUCLEOTIDE SEQUENCE [LARGE SCALE GENOMIC DNA]</scope>
    <source>
        <strain evidence="3">cv. Chang Bougi</strain>
        <tissue evidence="2">Leaf</tissue>
    </source>
</reference>
<comment type="caution">
    <text evidence="2">The sequence shown here is derived from an EMBL/GenBank/DDBJ whole genome shotgun (WGS) entry which is preliminary data.</text>
</comment>
<organism evidence="2 3">
    <name type="scientific">Cucumis melo var. makuwa</name>
    <name type="common">Oriental melon</name>
    <dbReference type="NCBI Taxonomy" id="1194695"/>
    <lineage>
        <taxon>Eukaryota</taxon>
        <taxon>Viridiplantae</taxon>
        <taxon>Streptophyta</taxon>
        <taxon>Embryophyta</taxon>
        <taxon>Tracheophyta</taxon>
        <taxon>Spermatophyta</taxon>
        <taxon>Magnoliopsida</taxon>
        <taxon>eudicotyledons</taxon>
        <taxon>Gunneridae</taxon>
        <taxon>Pentapetalae</taxon>
        <taxon>rosids</taxon>
        <taxon>fabids</taxon>
        <taxon>Cucurbitales</taxon>
        <taxon>Cucurbitaceae</taxon>
        <taxon>Benincaseae</taxon>
        <taxon>Cucumis</taxon>
    </lineage>
</organism>
<gene>
    <name evidence="2" type="ORF">E5676_scaffold1121G00170</name>
</gene>
<dbReference type="PANTHER" id="PTHR48258">
    <property type="entry name" value="DUF4218 DOMAIN-CONTAINING PROTEIN-RELATED"/>
    <property type="match status" value="1"/>
</dbReference>
<feature type="region of interest" description="Disordered" evidence="1">
    <location>
        <begin position="93"/>
        <end position="122"/>
    </location>
</feature>
<dbReference type="Proteomes" id="UP000321947">
    <property type="component" value="Unassembled WGS sequence"/>
</dbReference>
<dbReference type="EMBL" id="SSTD01009390">
    <property type="protein sequence ID" value="TYK14237.1"/>
    <property type="molecule type" value="Genomic_DNA"/>
</dbReference>
<evidence type="ECO:0000313" key="3">
    <source>
        <dbReference type="Proteomes" id="UP000321947"/>
    </source>
</evidence>
<evidence type="ECO:0000256" key="1">
    <source>
        <dbReference type="SAM" id="MobiDB-lite"/>
    </source>
</evidence>
<feature type="compositionally biased region" description="Low complexity" evidence="1">
    <location>
        <begin position="96"/>
        <end position="110"/>
    </location>
</feature>
<protein>
    <submittedName>
        <fullName evidence="2">Gamma-aminobutyrate transaminase POP2</fullName>
    </submittedName>
</protein>
<proteinExistence type="predicted"/>
<accession>A0A5D3CQN4</accession>
<sequence length="122" mass="13421">MGPSFDVRCYNGCIVGELRFHTSELDSRRTTQSSGLMFIGEIDASGNGDNNFYGVLDEVLHVEYPIMSSSYPRNNFFETDAMFLEFADDSDNLTRGSSSMGDNSGSSSQPPATPTPRRRAQS</sequence>
<dbReference type="AlphaFoldDB" id="A0A5D3CQN4"/>
<evidence type="ECO:0000313" key="2">
    <source>
        <dbReference type="EMBL" id="TYK14237.1"/>
    </source>
</evidence>